<dbReference type="InterPro" id="IPR038834">
    <property type="entry name" value="CCDC175"/>
</dbReference>
<dbReference type="EMBL" id="JAIWYP010000003">
    <property type="protein sequence ID" value="KAH3856293.1"/>
    <property type="molecule type" value="Genomic_DNA"/>
</dbReference>
<protein>
    <submittedName>
        <fullName evidence="2">Uncharacterized protein</fullName>
    </submittedName>
</protein>
<dbReference type="PANTHER" id="PTHR35347">
    <property type="entry name" value="COILED-COIL DOMAIN-CONTAINING PROTEIN 175"/>
    <property type="match status" value="1"/>
</dbReference>
<proteinExistence type="predicted"/>
<reference evidence="2" key="2">
    <citation type="submission" date="2020-11" db="EMBL/GenBank/DDBJ databases">
        <authorList>
            <person name="McCartney M.A."/>
            <person name="Auch B."/>
            <person name="Kono T."/>
            <person name="Mallez S."/>
            <person name="Becker A."/>
            <person name="Gohl D.M."/>
            <person name="Silverstein K.A.T."/>
            <person name="Koren S."/>
            <person name="Bechman K.B."/>
            <person name="Herman A."/>
            <person name="Abrahante J.E."/>
            <person name="Garbe J."/>
        </authorList>
    </citation>
    <scope>NUCLEOTIDE SEQUENCE</scope>
    <source>
        <strain evidence="2">Duluth1</strain>
        <tissue evidence="2">Whole animal</tissue>
    </source>
</reference>
<evidence type="ECO:0000313" key="2">
    <source>
        <dbReference type="EMBL" id="KAH3856293.1"/>
    </source>
</evidence>
<comment type="caution">
    <text evidence="2">The sequence shown here is derived from an EMBL/GenBank/DDBJ whole genome shotgun (WGS) entry which is preliminary data.</text>
</comment>
<organism evidence="2 3">
    <name type="scientific">Dreissena polymorpha</name>
    <name type="common">Zebra mussel</name>
    <name type="synonym">Mytilus polymorpha</name>
    <dbReference type="NCBI Taxonomy" id="45954"/>
    <lineage>
        <taxon>Eukaryota</taxon>
        <taxon>Metazoa</taxon>
        <taxon>Spiralia</taxon>
        <taxon>Lophotrochozoa</taxon>
        <taxon>Mollusca</taxon>
        <taxon>Bivalvia</taxon>
        <taxon>Autobranchia</taxon>
        <taxon>Heteroconchia</taxon>
        <taxon>Euheterodonta</taxon>
        <taxon>Imparidentia</taxon>
        <taxon>Neoheterodontei</taxon>
        <taxon>Myida</taxon>
        <taxon>Dreissenoidea</taxon>
        <taxon>Dreissenidae</taxon>
        <taxon>Dreissena</taxon>
    </lineage>
</organism>
<feature type="region of interest" description="Disordered" evidence="1">
    <location>
        <begin position="36"/>
        <end position="55"/>
    </location>
</feature>
<reference evidence="2" key="1">
    <citation type="journal article" date="2019" name="bioRxiv">
        <title>The Genome of the Zebra Mussel, Dreissena polymorpha: A Resource for Invasive Species Research.</title>
        <authorList>
            <person name="McCartney M.A."/>
            <person name="Auch B."/>
            <person name="Kono T."/>
            <person name="Mallez S."/>
            <person name="Zhang Y."/>
            <person name="Obille A."/>
            <person name="Becker A."/>
            <person name="Abrahante J.E."/>
            <person name="Garbe J."/>
            <person name="Badalamenti J.P."/>
            <person name="Herman A."/>
            <person name="Mangelson H."/>
            <person name="Liachko I."/>
            <person name="Sullivan S."/>
            <person name="Sone E.D."/>
            <person name="Koren S."/>
            <person name="Silverstein K.A.T."/>
            <person name="Beckman K.B."/>
            <person name="Gohl D.M."/>
        </authorList>
    </citation>
    <scope>NUCLEOTIDE SEQUENCE</scope>
    <source>
        <strain evidence="2">Duluth1</strain>
        <tissue evidence="2">Whole animal</tissue>
    </source>
</reference>
<dbReference type="AlphaFoldDB" id="A0A9D4LEK7"/>
<dbReference type="Proteomes" id="UP000828390">
    <property type="component" value="Unassembled WGS sequence"/>
</dbReference>
<evidence type="ECO:0000313" key="3">
    <source>
        <dbReference type="Proteomes" id="UP000828390"/>
    </source>
</evidence>
<name>A0A9D4LEK7_DREPO</name>
<evidence type="ECO:0000256" key="1">
    <source>
        <dbReference type="SAM" id="MobiDB-lite"/>
    </source>
</evidence>
<dbReference type="PANTHER" id="PTHR35347:SF1">
    <property type="entry name" value="COILED-COIL DOMAIN-CONTAINING PROTEIN 175"/>
    <property type="match status" value="1"/>
</dbReference>
<accession>A0A9D4LEK7</accession>
<gene>
    <name evidence="2" type="ORF">DPMN_098879</name>
</gene>
<sequence>MVYCMCLLQIVDLEDGILQLKEDLINERGEARAEKRQLKKAVAQTSDKTKEQRQTNIEKKKELDGLHGRLVESEGKLDALRKVNLL</sequence>
<keyword evidence="3" id="KW-1185">Reference proteome</keyword>